<dbReference type="Pfam" id="PF01156">
    <property type="entry name" value="IU_nuc_hydro"/>
    <property type="match status" value="1"/>
</dbReference>
<organism evidence="4 5">
    <name type="scientific">Acidaminobacter hydrogenoformans DSM 2784</name>
    <dbReference type="NCBI Taxonomy" id="1120920"/>
    <lineage>
        <taxon>Bacteria</taxon>
        <taxon>Bacillati</taxon>
        <taxon>Bacillota</taxon>
        <taxon>Clostridia</taxon>
        <taxon>Peptostreptococcales</taxon>
        <taxon>Acidaminobacteraceae</taxon>
        <taxon>Acidaminobacter</taxon>
    </lineage>
</organism>
<proteinExistence type="predicted"/>
<dbReference type="GO" id="GO:0008477">
    <property type="term" value="F:purine nucleosidase activity"/>
    <property type="evidence" value="ECO:0007669"/>
    <property type="project" value="TreeGrafter"/>
</dbReference>
<gene>
    <name evidence="4" type="ORF">SAMN03080599_00573</name>
</gene>
<protein>
    <submittedName>
        <fullName evidence="4">Purine nucleosidase</fullName>
    </submittedName>
</protein>
<name>A0A1G5RTT5_9FIRM</name>
<evidence type="ECO:0000256" key="1">
    <source>
        <dbReference type="ARBA" id="ARBA00022801"/>
    </source>
</evidence>
<dbReference type="PROSITE" id="PS01247">
    <property type="entry name" value="IUNH"/>
    <property type="match status" value="1"/>
</dbReference>
<feature type="domain" description="Inosine/uridine-preferring nucleoside hydrolase" evidence="3">
    <location>
        <begin position="12"/>
        <end position="307"/>
    </location>
</feature>
<dbReference type="InterPro" id="IPR015910">
    <property type="entry name" value="I/U_nuclsd_hydro_CS"/>
</dbReference>
<keyword evidence="2" id="KW-0326">Glycosidase</keyword>
<dbReference type="GO" id="GO:0006152">
    <property type="term" value="P:purine nucleoside catabolic process"/>
    <property type="evidence" value="ECO:0007669"/>
    <property type="project" value="TreeGrafter"/>
</dbReference>
<keyword evidence="1" id="KW-0378">Hydrolase</keyword>
<sequence length="316" mass="34489">MTVAGFIRKKKVILDVDTGIDDAIAIMLALASPELEVIGITTVSGNIDLESATKNTLKVLKLIGREALPVFKGALKPLWRSIRYAKEVHGDCGLAGQLAELQPGEPSEVDAGTFIKSQLEQYPGEITLIMTGPETNLGVLLMQDRDLALKFKEIIVMGGVAEGRGNESPVAEFNIAIDPEAADLVFHSGAPLTMVGLDVTRKALLRKTDIDALTASPDIKKFVDQVTMEYRQRFLAINGFEACLMHDPLAVAVAIDPSLVKCIHRYVGIETESRYCDGQTVCDFDGRWGKSPNAQVCIGLDAERFIELLTTRLNRY</sequence>
<accession>A0A1G5RTT5</accession>
<dbReference type="Gene3D" id="3.90.245.10">
    <property type="entry name" value="Ribonucleoside hydrolase-like"/>
    <property type="match status" value="1"/>
</dbReference>
<dbReference type="GO" id="GO:0045437">
    <property type="term" value="F:uridine nucleosidase activity"/>
    <property type="evidence" value="ECO:0007669"/>
    <property type="project" value="UniProtKB-ARBA"/>
</dbReference>
<dbReference type="AlphaFoldDB" id="A0A1G5RTT5"/>
<evidence type="ECO:0000256" key="2">
    <source>
        <dbReference type="ARBA" id="ARBA00023295"/>
    </source>
</evidence>
<dbReference type="Proteomes" id="UP000199208">
    <property type="component" value="Unassembled WGS sequence"/>
</dbReference>
<evidence type="ECO:0000313" key="5">
    <source>
        <dbReference type="Proteomes" id="UP000199208"/>
    </source>
</evidence>
<dbReference type="EMBL" id="FMWL01000002">
    <property type="protein sequence ID" value="SCZ77120.1"/>
    <property type="molecule type" value="Genomic_DNA"/>
</dbReference>
<keyword evidence="5" id="KW-1185">Reference proteome</keyword>
<dbReference type="SUPFAM" id="SSF53590">
    <property type="entry name" value="Nucleoside hydrolase"/>
    <property type="match status" value="1"/>
</dbReference>
<dbReference type="InterPro" id="IPR023186">
    <property type="entry name" value="IUNH"/>
</dbReference>
<evidence type="ECO:0000259" key="3">
    <source>
        <dbReference type="Pfam" id="PF01156"/>
    </source>
</evidence>
<dbReference type="PANTHER" id="PTHR12304:SF4">
    <property type="entry name" value="URIDINE NUCLEOSIDASE"/>
    <property type="match status" value="1"/>
</dbReference>
<dbReference type="STRING" id="1120920.SAMN03080599_00573"/>
<dbReference type="PANTHER" id="PTHR12304">
    <property type="entry name" value="INOSINE-URIDINE PREFERRING NUCLEOSIDE HYDROLASE"/>
    <property type="match status" value="1"/>
</dbReference>
<dbReference type="RefSeq" id="WP_207646400.1">
    <property type="nucleotide sequence ID" value="NZ_FMWL01000002.1"/>
</dbReference>
<dbReference type="InterPro" id="IPR036452">
    <property type="entry name" value="Ribo_hydro-like"/>
</dbReference>
<dbReference type="GO" id="GO:0005829">
    <property type="term" value="C:cytosol"/>
    <property type="evidence" value="ECO:0007669"/>
    <property type="project" value="TreeGrafter"/>
</dbReference>
<dbReference type="CDD" id="cd02651">
    <property type="entry name" value="nuc_hydro_IU_UC_XIUA"/>
    <property type="match status" value="1"/>
</dbReference>
<dbReference type="InterPro" id="IPR001910">
    <property type="entry name" value="Inosine/uridine_hydrolase_dom"/>
</dbReference>
<reference evidence="4 5" key="1">
    <citation type="submission" date="2016-10" db="EMBL/GenBank/DDBJ databases">
        <authorList>
            <person name="de Groot N.N."/>
        </authorList>
    </citation>
    <scope>NUCLEOTIDE SEQUENCE [LARGE SCALE GENOMIC DNA]</scope>
    <source>
        <strain evidence="4 5">DSM 2784</strain>
    </source>
</reference>
<evidence type="ECO:0000313" key="4">
    <source>
        <dbReference type="EMBL" id="SCZ77120.1"/>
    </source>
</evidence>